<protein>
    <submittedName>
        <fullName evidence="4">Protein phosphatase 1 regulatory subunit 42-like</fullName>
    </submittedName>
</protein>
<dbReference type="InterPro" id="IPR025875">
    <property type="entry name" value="Leu-rich_rpt_4"/>
</dbReference>
<dbReference type="SUPFAM" id="SSF52058">
    <property type="entry name" value="L domain-like"/>
    <property type="match status" value="1"/>
</dbReference>
<dbReference type="Pfam" id="PF12799">
    <property type="entry name" value="LRR_4"/>
    <property type="match status" value="1"/>
</dbReference>
<gene>
    <name evidence="4" type="primary">LOC115889784</name>
</gene>
<evidence type="ECO:0000256" key="1">
    <source>
        <dbReference type="ARBA" id="ARBA00022614"/>
    </source>
</evidence>
<organism evidence="3 4">
    <name type="scientific">Sitophilus oryzae</name>
    <name type="common">Rice weevil</name>
    <name type="synonym">Curculio oryzae</name>
    <dbReference type="NCBI Taxonomy" id="7048"/>
    <lineage>
        <taxon>Eukaryota</taxon>
        <taxon>Metazoa</taxon>
        <taxon>Ecdysozoa</taxon>
        <taxon>Arthropoda</taxon>
        <taxon>Hexapoda</taxon>
        <taxon>Insecta</taxon>
        <taxon>Pterygota</taxon>
        <taxon>Neoptera</taxon>
        <taxon>Endopterygota</taxon>
        <taxon>Coleoptera</taxon>
        <taxon>Polyphaga</taxon>
        <taxon>Cucujiformia</taxon>
        <taxon>Curculionidae</taxon>
        <taxon>Dryophthorinae</taxon>
        <taxon>Sitophilus</taxon>
    </lineage>
</organism>
<dbReference type="InterPro" id="IPR001611">
    <property type="entry name" value="Leu-rich_rpt"/>
</dbReference>
<evidence type="ECO:0000256" key="2">
    <source>
        <dbReference type="ARBA" id="ARBA00022737"/>
    </source>
</evidence>
<proteinExistence type="predicted"/>
<reference evidence="4" key="1">
    <citation type="submission" date="2025-08" db="UniProtKB">
        <authorList>
            <consortium name="RefSeq"/>
        </authorList>
    </citation>
    <scope>IDENTIFICATION</scope>
    <source>
        <tissue evidence="4">Gonads</tissue>
    </source>
</reference>
<dbReference type="InterPro" id="IPR050836">
    <property type="entry name" value="SDS22/Internalin_LRR"/>
</dbReference>
<dbReference type="CDD" id="cd21340">
    <property type="entry name" value="PPP1R42"/>
    <property type="match status" value="1"/>
</dbReference>
<dbReference type="GeneID" id="115889784"/>
<name>A0A6J2YSG4_SITOR</name>
<dbReference type="KEGG" id="soy:115889784"/>
<dbReference type="InterPro" id="IPR032675">
    <property type="entry name" value="LRR_dom_sf"/>
</dbReference>
<dbReference type="PANTHER" id="PTHR46652">
    <property type="entry name" value="LEUCINE-RICH REPEAT AND IQ DOMAIN-CONTAINING PROTEIN 1-RELATED"/>
    <property type="match status" value="1"/>
</dbReference>
<dbReference type="OrthoDB" id="10262005at2759"/>
<evidence type="ECO:0000313" key="4">
    <source>
        <dbReference type="RefSeq" id="XP_030765725.1"/>
    </source>
</evidence>
<evidence type="ECO:0000313" key="3">
    <source>
        <dbReference type="Proteomes" id="UP000504635"/>
    </source>
</evidence>
<dbReference type="RefSeq" id="XP_030765725.1">
    <property type="nucleotide sequence ID" value="XM_030909865.1"/>
</dbReference>
<keyword evidence="3" id="KW-1185">Reference proteome</keyword>
<dbReference type="SMART" id="SM00365">
    <property type="entry name" value="LRR_SD22"/>
    <property type="match status" value="4"/>
</dbReference>
<keyword evidence="2" id="KW-0677">Repeat</keyword>
<keyword evidence="1" id="KW-0433">Leucine-rich repeat</keyword>
<sequence length="352" mass="40551">MNTTDIYIMVNPKQDALPNKKDNPVKKRRSTIFNKVTHLYLQEKSLVKIPTLSCSQDIQTLYLYDNALTTIDNLNNLTGLQNLYLQNNKIERIENMSGLNQLKKLYIGKNKISVLEGLESLEQLEELHIEKQDIPKKMPFCFDPRTILTLAETLRILNIASNQIDSLKSLSPLRCLEVLDASNNNIEDVKDIVETIRTWYSIRDLKFIGNPVTKKHRYKEDIIANVHRLEIIDNKNITDTTRSFLKRFEEGKTIYGLKPNVNLAEIMPGLPKNYSATLQKAASASIIKESRCKLLDDIAAFDVAEPAYLTWNMFPKRKQFTKPSQSQLKGHKMESQKNILIKRSSLTQRRNT</sequence>
<dbReference type="AlphaFoldDB" id="A0A6J2YSG4"/>
<dbReference type="PANTHER" id="PTHR46652:SF3">
    <property type="entry name" value="LEUCINE-RICH REPEAT-CONTAINING PROTEIN 9"/>
    <property type="match status" value="1"/>
</dbReference>
<dbReference type="Gene3D" id="3.80.10.10">
    <property type="entry name" value="Ribonuclease Inhibitor"/>
    <property type="match status" value="2"/>
</dbReference>
<dbReference type="InParanoid" id="A0A6J2YSG4"/>
<dbReference type="PROSITE" id="PS51450">
    <property type="entry name" value="LRR"/>
    <property type="match status" value="5"/>
</dbReference>
<accession>A0A6J2YSG4</accession>
<dbReference type="Proteomes" id="UP000504635">
    <property type="component" value="Unplaced"/>
</dbReference>